<keyword evidence="3" id="KW-1185">Reference proteome</keyword>
<dbReference type="Proteomes" id="UP000604825">
    <property type="component" value="Unassembled WGS sequence"/>
</dbReference>
<sequence length="238" mass="27166">MEGNAALELALRTGYPVLVAMLDDLKYMFSLQGAMPSPQVINLYICVPAIKLDNRCLDLGLAGKISSLQVIKAHVICSLCFPTEVEEVEAELRQAIDIHHASNPPTLEIIRYGEDKMVNSDSDPQMFERQKWREGYRVWEQVVHQKQLHRLLWREALEMVQQKSDMNLSGDAEHQTEDIEDMEQALEILTVEYPRLAQMLEELKTALSFQAEDEDEDDEDEDEDEDEVTEEVVSAASV</sequence>
<accession>A0A811RB34</accession>
<dbReference type="EMBL" id="CAJGYO010000014">
    <property type="protein sequence ID" value="CAD6267209.1"/>
    <property type="molecule type" value="Genomic_DNA"/>
</dbReference>
<dbReference type="AlphaFoldDB" id="A0A811RB34"/>
<name>A0A811RB34_9POAL</name>
<evidence type="ECO:0000313" key="3">
    <source>
        <dbReference type="Proteomes" id="UP000604825"/>
    </source>
</evidence>
<reference evidence="2" key="1">
    <citation type="submission" date="2020-10" db="EMBL/GenBank/DDBJ databases">
        <authorList>
            <person name="Han B."/>
            <person name="Lu T."/>
            <person name="Zhao Q."/>
            <person name="Huang X."/>
            <person name="Zhao Y."/>
        </authorList>
    </citation>
    <scope>NUCLEOTIDE SEQUENCE</scope>
</reference>
<organism evidence="2 3">
    <name type="scientific">Miscanthus lutarioriparius</name>
    <dbReference type="NCBI Taxonomy" id="422564"/>
    <lineage>
        <taxon>Eukaryota</taxon>
        <taxon>Viridiplantae</taxon>
        <taxon>Streptophyta</taxon>
        <taxon>Embryophyta</taxon>
        <taxon>Tracheophyta</taxon>
        <taxon>Spermatophyta</taxon>
        <taxon>Magnoliopsida</taxon>
        <taxon>Liliopsida</taxon>
        <taxon>Poales</taxon>
        <taxon>Poaceae</taxon>
        <taxon>PACMAD clade</taxon>
        <taxon>Panicoideae</taxon>
        <taxon>Andropogonodae</taxon>
        <taxon>Andropogoneae</taxon>
        <taxon>Saccharinae</taxon>
        <taxon>Miscanthus</taxon>
    </lineage>
</organism>
<feature type="region of interest" description="Disordered" evidence="1">
    <location>
        <begin position="206"/>
        <end position="238"/>
    </location>
</feature>
<evidence type="ECO:0000313" key="2">
    <source>
        <dbReference type="EMBL" id="CAD6267209.1"/>
    </source>
</evidence>
<proteinExistence type="predicted"/>
<feature type="compositionally biased region" description="Acidic residues" evidence="1">
    <location>
        <begin position="211"/>
        <end position="230"/>
    </location>
</feature>
<evidence type="ECO:0000256" key="1">
    <source>
        <dbReference type="SAM" id="MobiDB-lite"/>
    </source>
</evidence>
<protein>
    <submittedName>
        <fullName evidence="2">Uncharacterized protein</fullName>
    </submittedName>
</protein>
<comment type="caution">
    <text evidence="2">The sequence shown here is derived from an EMBL/GenBank/DDBJ whole genome shotgun (WGS) entry which is preliminary data.</text>
</comment>
<gene>
    <name evidence="2" type="ORF">NCGR_LOCUS50514</name>
</gene>